<evidence type="ECO:0000313" key="3">
    <source>
        <dbReference type="Proteomes" id="UP001295794"/>
    </source>
</evidence>
<dbReference type="AlphaFoldDB" id="A0AAD2HB87"/>
<keyword evidence="3" id="KW-1185">Reference proteome</keyword>
<reference evidence="2" key="1">
    <citation type="submission" date="2023-11" db="EMBL/GenBank/DDBJ databases">
        <authorList>
            <person name="De Vega J J."/>
            <person name="De Vega J J."/>
        </authorList>
    </citation>
    <scope>NUCLEOTIDE SEQUENCE</scope>
</reference>
<feature type="compositionally biased region" description="Basic and acidic residues" evidence="1">
    <location>
        <begin position="135"/>
        <end position="202"/>
    </location>
</feature>
<feature type="region of interest" description="Disordered" evidence="1">
    <location>
        <begin position="1"/>
        <end position="36"/>
    </location>
</feature>
<organism evidence="2 3">
    <name type="scientific">Mycena citricolor</name>
    <dbReference type="NCBI Taxonomy" id="2018698"/>
    <lineage>
        <taxon>Eukaryota</taxon>
        <taxon>Fungi</taxon>
        <taxon>Dikarya</taxon>
        <taxon>Basidiomycota</taxon>
        <taxon>Agaricomycotina</taxon>
        <taxon>Agaricomycetes</taxon>
        <taxon>Agaricomycetidae</taxon>
        <taxon>Agaricales</taxon>
        <taxon>Marasmiineae</taxon>
        <taxon>Mycenaceae</taxon>
        <taxon>Mycena</taxon>
    </lineage>
</organism>
<evidence type="ECO:0000313" key="2">
    <source>
        <dbReference type="EMBL" id="CAK5272422.1"/>
    </source>
</evidence>
<feature type="non-terminal residue" evidence="2">
    <location>
        <position position="202"/>
    </location>
</feature>
<dbReference type="EMBL" id="CAVNYO010000181">
    <property type="protein sequence ID" value="CAK5272422.1"/>
    <property type="molecule type" value="Genomic_DNA"/>
</dbReference>
<gene>
    <name evidence="2" type="ORF">MYCIT1_LOCUS18067</name>
</gene>
<proteinExistence type="predicted"/>
<feature type="non-terminal residue" evidence="2">
    <location>
        <position position="1"/>
    </location>
</feature>
<sequence>DVKGGVESLSVRSKEGQMSSKQPTHMGISKQDPGKLVSRNIRAQGSGARGKNDVGVEARRVLGQSAHELVGEHVLANRDEQRATEGLREHNDCCARWNVDHIQHGLDSQRGLLQSETKTQPKDDLVWDPFRVARGHAESGDQSRADTGDDGRGNHERGVVSHLSDDYADRNRGENERQDHGQGGDARVDSRDVVDRLEVDRE</sequence>
<dbReference type="Proteomes" id="UP001295794">
    <property type="component" value="Unassembled WGS sequence"/>
</dbReference>
<name>A0AAD2HB87_9AGAR</name>
<evidence type="ECO:0000256" key="1">
    <source>
        <dbReference type="SAM" id="MobiDB-lite"/>
    </source>
</evidence>
<protein>
    <submittedName>
        <fullName evidence="2">Uncharacterized protein</fullName>
    </submittedName>
</protein>
<accession>A0AAD2HB87</accession>
<feature type="region of interest" description="Disordered" evidence="1">
    <location>
        <begin position="134"/>
        <end position="202"/>
    </location>
</feature>
<comment type="caution">
    <text evidence="2">The sequence shown here is derived from an EMBL/GenBank/DDBJ whole genome shotgun (WGS) entry which is preliminary data.</text>
</comment>